<evidence type="ECO:0000256" key="4">
    <source>
        <dbReference type="ARBA" id="ARBA00022989"/>
    </source>
</evidence>
<comment type="similarity">
    <text evidence="2">Belongs to the G-protein coupled receptor Fz/Smo family.</text>
</comment>
<feature type="transmembrane region" description="Helical" evidence="8">
    <location>
        <begin position="17"/>
        <end position="41"/>
    </location>
</feature>
<evidence type="ECO:0000259" key="9">
    <source>
        <dbReference type="PROSITE" id="PS50261"/>
    </source>
</evidence>
<feature type="transmembrane region" description="Helical" evidence="8">
    <location>
        <begin position="86"/>
        <end position="112"/>
    </location>
</feature>
<dbReference type="Proteomes" id="UP001141327">
    <property type="component" value="Unassembled WGS sequence"/>
</dbReference>
<gene>
    <name evidence="10" type="ORF">PAPYR_1185</name>
</gene>
<keyword evidence="6" id="KW-0675">Receptor</keyword>
<dbReference type="PANTHER" id="PTHR23112:SF0">
    <property type="entry name" value="TRANSMEMBRANE PROTEIN 116"/>
    <property type="match status" value="1"/>
</dbReference>
<feature type="region of interest" description="Disordered" evidence="7">
    <location>
        <begin position="351"/>
        <end position="396"/>
    </location>
</feature>
<reference evidence="10" key="1">
    <citation type="journal article" date="2022" name="bioRxiv">
        <title>Genomics of Preaxostyla Flagellates Illuminates Evolutionary Transitions and the Path Towards Mitochondrial Loss.</title>
        <authorList>
            <person name="Novak L.V.F."/>
            <person name="Treitli S.C."/>
            <person name="Pyrih J."/>
            <person name="Halakuc P."/>
            <person name="Pipaliya S.V."/>
            <person name="Vacek V."/>
            <person name="Brzon O."/>
            <person name="Soukal P."/>
            <person name="Eme L."/>
            <person name="Dacks J.B."/>
            <person name="Karnkowska A."/>
            <person name="Elias M."/>
            <person name="Hampl V."/>
        </authorList>
    </citation>
    <scope>NUCLEOTIDE SEQUENCE</scope>
    <source>
        <strain evidence="10">RCP-MX</strain>
    </source>
</reference>
<dbReference type="InterPro" id="IPR017981">
    <property type="entry name" value="GPCR_2-like_7TM"/>
</dbReference>
<dbReference type="SUPFAM" id="SSF81321">
    <property type="entry name" value="Family A G protein-coupled receptor-like"/>
    <property type="match status" value="1"/>
</dbReference>
<evidence type="ECO:0000256" key="3">
    <source>
        <dbReference type="ARBA" id="ARBA00022692"/>
    </source>
</evidence>
<sequence>MIGYEANDWLTDDQYTILSYVAMVSGGLGAVCSLLNILVFGLDKSGFRKNGGIFFLSTSIATLGTAVSFFPWTYFSPELGCSVQAILLHFFWSASTFWLFSITISLAISSATDISLDSLKRTHFVFQVINWAFPLASTLACYFFSAFGEGDRPFELPWCGIETHFFRLMVIVPPGIFLLVSPLCWWMIKRELHMNSRLVQQASASAATIFVNTFIVLYLVIMLLPLTNEIMLMVNPTPKYSQFIPFLLECLAQSGQGLWIFVFLGLRQFLSTHFRPAETSLLPQASPTPTHTSNPAGANKGSFVGGSFSPPGTPGTNYPADMPSRGSVPIFAGAFLDSSFAVDPTRSFSVQMLDGEESDPEEARSLLGTTPRTPPRTPRTPRTPRSRTPSPPPSPS</sequence>
<evidence type="ECO:0000313" key="10">
    <source>
        <dbReference type="EMBL" id="KAJ4462023.1"/>
    </source>
</evidence>
<name>A0ABQ8UT63_9EUKA</name>
<feature type="transmembrane region" description="Helical" evidence="8">
    <location>
        <begin position="124"/>
        <end position="145"/>
    </location>
</feature>
<feature type="transmembrane region" description="Helical" evidence="8">
    <location>
        <begin position="53"/>
        <end position="74"/>
    </location>
</feature>
<protein>
    <recommendedName>
        <fullName evidence="9">G-protein coupled receptors family 2 profile 2 domain-containing protein</fullName>
    </recommendedName>
</protein>
<evidence type="ECO:0000256" key="5">
    <source>
        <dbReference type="ARBA" id="ARBA00023136"/>
    </source>
</evidence>
<accession>A0ABQ8UT63</accession>
<dbReference type="Pfam" id="PF01534">
    <property type="entry name" value="Frizzled"/>
    <property type="match status" value="1"/>
</dbReference>
<dbReference type="PANTHER" id="PTHR23112">
    <property type="entry name" value="G PROTEIN-COUPLED RECEPTOR 157-RELATED"/>
    <property type="match status" value="1"/>
</dbReference>
<evidence type="ECO:0000313" key="11">
    <source>
        <dbReference type="Proteomes" id="UP001141327"/>
    </source>
</evidence>
<feature type="compositionally biased region" description="Polar residues" evidence="7">
    <location>
        <begin position="281"/>
        <end position="296"/>
    </location>
</feature>
<feature type="domain" description="G-protein coupled receptors family 2 profile 2" evidence="9">
    <location>
        <begin position="18"/>
        <end position="268"/>
    </location>
</feature>
<feature type="transmembrane region" description="Helical" evidence="8">
    <location>
        <begin position="209"/>
        <end position="226"/>
    </location>
</feature>
<keyword evidence="5 8" id="KW-0472">Membrane</keyword>
<feature type="region of interest" description="Disordered" evidence="7">
    <location>
        <begin position="281"/>
        <end position="321"/>
    </location>
</feature>
<comment type="caution">
    <text evidence="10">The sequence shown here is derived from an EMBL/GenBank/DDBJ whole genome shotgun (WGS) entry which is preliminary data.</text>
</comment>
<keyword evidence="4 8" id="KW-1133">Transmembrane helix</keyword>
<evidence type="ECO:0000256" key="6">
    <source>
        <dbReference type="ARBA" id="ARBA00023170"/>
    </source>
</evidence>
<dbReference type="Gene3D" id="1.20.1070.10">
    <property type="entry name" value="Rhodopsin 7-helix transmembrane proteins"/>
    <property type="match status" value="1"/>
</dbReference>
<proteinExistence type="inferred from homology"/>
<evidence type="ECO:0000256" key="1">
    <source>
        <dbReference type="ARBA" id="ARBA00004141"/>
    </source>
</evidence>
<feature type="transmembrane region" description="Helical" evidence="8">
    <location>
        <begin position="246"/>
        <end position="266"/>
    </location>
</feature>
<dbReference type="EMBL" id="JAPMOS010000004">
    <property type="protein sequence ID" value="KAJ4462023.1"/>
    <property type="molecule type" value="Genomic_DNA"/>
</dbReference>
<comment type="subcellular location">
    <subcellularLocation>
        <location evidence="1">Membrane</location>
        <topology evidence="1">Multi-pass membrane protein</topology>
    </subcellularLocation>
</comment>
<feature type="compositionally biased region" description="Low complexity" evidence="7">
    <location>
        <begin position="301"/>
        <end position="316"/>
    </location>
</feature>
<keyword evidence="3 8" id="KW-0812">Transmembrane</keyword>
<keyword evidence="11" id="KW-1185">Reference proteome</keyword>
<evidence type="ECO:0000256" key="7">
    <source>
        <dbReference type="SAM" id="MobiDB-lite"/>
    </source>
</evidence>
<feature type="transmembrane region" description="Helical" evidence="8">
    <location>
        <begin position="165"/>
        <end position="188"/>
    </location>
</feature>
<dbReference type="PROSITE" id="PS50261">
    <property type="entry name" value="G_PROTEIN_RECEP_F2_4"/>
    <property type="match status" value="1"/>
</dbReference>
<evidence type="ECO:0000256" key="8">
    <source>
        <dbReference type="SAM" id="Phobius"/>
    </source>
</evidence>
<dbReference type="InterPro" id="IPR000539">
    <property type="entry name" value="Frizzled/Smoothened_7TM"/>
</dbReference>
<evidence type="ECO:0000256" key="2">
    <source>
        <dbReference type="ARBA" id="ARBA00008077"/>
    </source>
</evidence>
<organism evidence="10 11">
    <name type="scientific">Paratrimastix pyriformis</name>
    <dbReference type="NCBI Taxonomy" id="342808"/>
    <lineage>
        <taxon>Eukaryota</taxon>
        <taxon>Metamonada</taxon>
        <taxon>Preaxostyla</taxon>
        <taxon>Paratrimastigidae</taxon>
        <taxon>Paratrimastix</taxon>
    </lineage>
</organism>